<dbReference type="Proteomes" id="UP000001940">
    <property type="component" value="Chromosome V"/>
</dbReference>
<reference evidence="2 3" key="1">
    <citation type="journal article" date="1998" name="Science">
        <title>Genome sequence of the nematode C. elegans: a platform for investigating biology.</title>
        <authorList>
            <consortium name="The C. elegans sequencing consortium"/>
            <person name="Sulson J.E."/>
            <person name="Waterston R."/>
        </authorList>
    </citation>
    <scope>NUCLEOTIDE SEQUENCE [LARGE SCALE GENOMIC DNA]</scope>
    <source>
        <strain evidence="2 3">Bristol N2</strain>
    </source>
</reference>
<feature type="chain" id="PRO_5004335326" evidence="1">
    <location>
        <begin position="20"/>
        <end position="186"/>
    </location>
</feature>
<feature type="signal peptide" evidence="1">
    <location>
        <begin position="1"/>
        <end position="19"/>
    </location>
</feature>
<dbReference type="HOGENOM" id="CLU_105165_0_0_1"/>
<evidence type="ECO:0000313" key="2">
    <source>
        <dbReference type="EMBL" id="CCD65487.1"/>
    </source>
</evidence>
<dbReference type="UCSC" id="R05D8.11">
    <property type="organism name" value="c. elegans"/>
</dbReference>
<dbReference type="InParanoid" id="Q9N5F7"/>
<dbReference type="PhylomeDB" id="Q9N5F7"/>
<dbReference type="AGR" id="WB:WBGene00019887"/>
<dbReference type="FunCoup" id="Q9N5F7">
    <property type="interactions" value="176"/>
</dbReference>
<dbReference type="GeneID" id="187610"/>
<evidence type="ECO:0000313" key="4">
    <source>
        <dbReference type="WormBase" id="R05D8.11"/>
    </source>
</evidence>
<proteinExistence type="predicted"/>
<gene>
    <name evidence="2" type="ORF">CELE_R05D8.11</name>
    <name evidence="2 4" type="ORF">R05D8.11</name>
</gene>
<dbReference type="WormBase" id="R05D8.11">
    <property type="protein sequence ID" value="CE46208"/>
    <property type="gene ID" value="WBGene00019887"/>
</dbReference>
<keyword evidence="3" id="KW-1185">Reference proteome</keyword>
<evidence type="ECO:0000256" key="1">
    <source>
        <dbReference type="SAM" id="SignalP"/>
    </source>
</evidence>
<dbReference type="RefSeq" id="NP_503757.2">
    <property type="nucleotide sequence ID" value="NM_071356.2"/>
</dbReference>
<dbReference type="EMBL" id="BX284605">
    <property type="protein sequence ID" value="CCD65487.1"/>
    <property type="molecule type" value="Genomic_DNA"/>
</dbReference>
<organism evidence="2 3">
    <name type="scientific">Caenorhabditis elegans</name>
    <dbReference type="NCBI Taxonomy" id="6239"/>
    <lineage>
        <taxon>Eukaryota</taxon>
        <taxon>Metazoa</taxon>
        <taxon>Ecdysozoa</taxon>
        <taxon>Nematoda</taxon>
        <taxon>Chromadorea</taxon>
        <taxon>Rhabditida</taxon>
        <taxon>Rhabditina</taxon>
        <taxon>Rhabditomorpha</taxon>
        <taxon>Rhabditoidea</taxon>
        <taxon>Rhabditidae</taxon>
        <taxon>Peloderinae</taxon>
        <taxon>Caenorhabditis</taxon>
    </lineage>
</organism>
<protein>
    <submittedName>
        <fullName evidence="2">Lipoprotein</fullName>
    </submittedName>
</protein>
<keyword evidence="1" id="KW-0732">Signal</keyword>
<evidence type="ECO:0000313" key="3">
    <source>
        <dbReference type="Proteomes" id="UP000001940"/>
    </source>
</evidence>
<dbReference type="KEGG" id="cel:CELE_R05D8.11"/>
<accession>Q9N5F7</accession>
<dbReference type="PaxDb" id="6239-R05D8.11"/>
<dbReference type="AlphaFoldDB" id="Q9N5F7"/>
<name>Q9N5F7_CAEEL</name>
<dbReference type="Bgee" id="WBGene00019887">
    <property type="expression patterns" value="Expressed in embryo and 2 other cell types or tissues"/>
</dbReference>
<keyword evidence="2" id="KW-0449">Lipoprotein</keyword>
<dbReference type="Pfam" id="PF02343">
    <property type="entry name" value="TRA-1_regulated"/>
    <property type="match status" value="1"/>
</dbReference>
<dbReference type="CTD" id="187610"/>
<dbReference type="InterPro" id="IPR003326">
    <property type="entry name" value="TRA-1_regulated"/>
</dbReference>
<sequence>MNNLPSFLIILCLMVVTEGCMRTIPPDDVHIPAPDNEEELTTTPEIETSTVTEKVCFDTKNAECSETLESLYFGGDLGDDAIHYVFVKKDGCPVLQCPENEFPIPRVKDSTGATQFDLFYAAPPKTTEEFSMTTVTDFFGIICEDSKWKLTKLPHGIISQPENLYADGSLTGNKYDIFYINCGFLF</sequence>